<reference evidence="4" key="1">
    <citation type="submission" date="2016-10" db="EMBL/GenBank/DDBJ databases">
        <authorList>
            <person name="Varghese N."/>
            <person name="Submissions S."/>
        </authorList>
    </citation>
    <scope>NUCLEOTIDE SEQUENCE [LARGE SCALE GENOMIC DNA]</scope>
    <source>
        <strain evidence="4">CGMCC 4.3525</strain>
    </source>
</reference>
<dbReference type="Pfam" id="PF13560">
    <property type="entry name" value="HTH_31"/>
    <property type="match status" value="1"/>
</dbReference>
<dbReference type="RefSeq" id="WP_089948983.1">
    <property type="nucleotide sequence ID" value="NZ_FOFR01000001.1"/>
</dbReference>
<dbReference type="STRING" id="402600.SAMN05216188_101720"/>
<dbReference type="InterPro" id="IPR001387">
    <property type="entry name" value="Cro/C1-type_HTH"/>
</dbReference>
<dbReference type="CDD" id="cd00093">
    <property type="entry name" value="HTH_XRE"/>
    <property type="match status" value="1"/>
</dbReference>
<gene>
    <name evidence="3" type="ORF">SAMN05216188_101720</name>
</gene>
<accession>A0A1H9BD50</accession>
<dbReference type="AlphaFoldDB" id="A0A1H9BD50"/>
<dbReference type="Proteomes" id="UP000199352">
    <property type="component" value="Unassembled WGS sequence"/>
</dbReference>
<evidence type="ECO:0000313" key="3">
    <source>
        <dbReference type="EMBL" id="SEP86198.1"/>
    </source>
</evidence>
<evidence type="ECO:0000313" key="4">
    <source>
        <dbReference type="Proteomes" id="UP000199352"/>
    </source>
</evidence>
<keyword evidence="4" id="KW-1185">Reference proteome</keyword>
<evidence type="ECO:0000256" key="1">
    <source>
        <dbReference type="SAM" id="MobiDB-lite"/>
    </source>
</evidence>
<organism evidence="3 4">
    <name type="scientific">Lentzea xinjiangensis</name>
    <dbReference type="NCBI Taxonomy" id="402600"/>
    <lineage>
        <taxon>Bacteria</taxon>
        <taxon>Bacillati</taxon>
        <taxon>Actinomycetota</taxon>
        <taxon>Actinomycetes</taxon>
        <taxon>Pseudonocardiales</taxon>
        <taxon>Pseudonocardiaceae</taxon>
        <taxon>Lentzea</taxon>
    </lineage>
</organism>
<feature type="compositionally biased region" description="Basic and acidic residues" evidence="1">
    <location>
        <begin position="156"/>
        <end position="165"/>
    </location>
</feature>
<feature type="region of interest" description="Disordered" evidence="1">
    <location>
        <begin position="147"/>
        <end position="197"/>
    </location>
</feature>
<proteinExistence type="predicted"/>
<feature type="compositionally biased region" description="Basic and acidic residues" evidence="1">
    <location>
        <begin position="101"/>
        <end position="133"/>
    </location>
</feature>
<dbReference type="OrthoDB" id="166850at2"/>
<feature type="domain" description="HTH cro/C1-type" evidence="2">
    <location>
        <begin position="20"/>
        <end position="75"/>
    </location>
</feature>
<evidence type="ECO:0000259" key="2">
    <source>
        <dbReference type="SMART" id="SM00530"/>
    </source>
</evidence>
<name>A0A1H9BD50_9PSEU</name>
<dbReference type="EMBL" id="FOFR01000001">
    <property type="protein sequence ID" value="SEP86198.1"/>
    <property type="molecule type" value="Genomic_DNA"/>
</dbReference>
<feature type="region of interest" description="Disordered" evidence="1">
    <location>
        <begin position="86"/>
        <end position="135"/>
    </location>
</feature>
<sequence length="367" mass="39647">MARPEAEIDGSTPEGDFALRLRALRDKARLDYRAMEKLVHFASSTLSKAASGNGLPTLEVTLAYVRACGGDEQEWEARWHELRRTAGRGPRAVKGAVPSQRDAEGEQRTGTEKSPDRGDGSEHANEPDPELPRIPEQVTGDQIADQALGGGTAKTPDPEATDRIPRTGLPAEVSAVPRGPLLEEPRRQGTHRAVQQSPRRASAWVVVVLILLNLSSLAALAFSDEDREPAAQSSTATTTVATSIQSFEIAELEEPPIVLKAGAKEIRWVDLRNPNATDLVVIELIAQVKVPADDSVTSSRSCSAEVLKISNLQYFPYRIDARGTTRVGFEFEVSARLPEGCEGRAVPIAYAGKAIQGTVVEGKLHVR</sequence>
<dbReference type="SMART" id="SM00530">
    <property type="entry name" value="HTH_XRE"/>
    <property type="match status" value="1"/>
</dbReference>
<protein>
    <submittedName>
        <fullName evidence="3">Helix-turn-helix domain-containing protein</fullName>
    </submittedName>
</protein>